<comment type="caution">
    <text evidence="1">The sequence shown here is derived from an EMBL/GenBank/DDBJ whole genome shotgun (WGS) entry which is preliminary data.</text>
</comment>
<name>A0ACA9RZJ7_9GLOM</name>
<dbReference type="EMBL" id="CAJVQC010081675">
    <property type="protein sequence ID" value="CAG8818964.1"/>
    <property type="molecule type" value="Genomic_DNA"/>
</dbReference>
<organism evidence="1 2">
    <name type="scientific">Racocetra persica</name>
    <dbReference type="NCBI Taxonomy" id="160502"/>
    <lineage>
        <taxon>Eukaryota</taxon>
        <taxon>Fungi</taxon>
        <taxon>Fungi incertae sedis</taxon>
        <taxon>Mucoromycota</taxon>
        <taxon>Glomeromycotina</taxon>
        <taxon>Glomeromycetes</taxon>
        <taxon>Diversisporales</taxon>
        <taxon>Gigasporaceae</taxon>
        <taxon>Racocetra</taxon>
    </lineage>
</organism>
<protein>
    <submittedName>
        <fullName evidence="1">23285_t:CDS:1</fullName>
    </submittedName>
</protein>
<proteinExistence type="predicted"/>
<evidence type="ECO:0000313" key="1">
    <source>
        <dbReference type="EMBL" id="CAG8818964.1"/>
    </source>
</evidence>
<feature type="non-terminal residue" evidence="1">
    <location>
        <position position="1"/>
    </location>
</feature>
<dbReference type="Proteomes" id="UP000789920">
    <property type="component" value="Unassembled WGS sequence"/>
</dbReference>
<keyword evidence="2" id="KW-1185">Reference proteome</keyword>
<evidence type="ECO:0000313" key="2">
    <source>
        <dbReference type="Proteomes" id="UP000789920"/>
    </source>
</evidence>
<feature type="non-terminal residue" evidence="1">
    <location>
        <position position="131"/>
    </location>
</feature>
<accession>A0ACA9RZJ7</accession>
<gene>
    <name evidence="1" type="ORF">RPERSI_LOCUS25025</name>
</gene>
<reference evidence="1" key="1">
    <citation type="submission" date="2021-06" db="EMBL/GenBank/DDBJ databases">
        <authorList>
            <person name="Kallberg Y."/>
            <person name="Tangrot J."/>
            <person name="Rosling A."/>
        </authorList>
    </citation>
    <scope>NUCLEOTIDE SEQUENCE</scope>
    <source>
        <strain evidence="1">MA461A</strain>
    </source>
</reference>
<sequence length="131" mass="13915">YIHSQNISTQDQQSSTSANVLQLAPAIVEGRCTGQSLTPANVLQMTPAIAGEYGTVRQTSTSANVLQMTPAIAGECCIECCPVAAAEAAQAAVTMRDSGPIRDSESNNTDHTANEFRHSSYLWTAQDFQHG</sequence>